<gene>
    <name evidence="2" type="ORF">GCM10022222_13880</name>
</gene>
<organism evidence="2 3">
    <name type="scientific">Amycolatopsis ultiminotia</name>
    <dbReference type="NCBI Taxonomy" id="543629"/>
    <lineage>
        <taxon>Bacteria</taxon>
        <taxon>Bacillati</taxon>
        <taxon>Actinomycetota</taxon>
        <taxon>Actinomycetes</taxon>
        <taxon>Pseudonocardiales</taxon>
        <taxon>Pseudonocardiaceae</taxon>
        <taxon>Amycolatopsis</taxon>
    </lineage>
</organism>
<name>A0ABP6VAB2_9PSEU</name>
<feature type="region of interest" description="Disordered" evidence="1">
    <location>
        <begin position="63"/>
        <end position="82"/>
    </location>
</feature>
<evidence type="ECO:0000256" key="1">
    <source>
        <dbReference type="SAM" id="MobiDB-lite"/>
    </source>
</evidence>
<evidence type="ECO:0000313" key="3">
    <source>
        <dbReference type="Proteomes" id="UP001500689"/>
    </source>
</evidence>
<feature type="compositionally biased region" description="Polar residues" evidence="1">
    <location>
        <begin position="8"/>
        <end position="27"/>
    </location>
</feature>
<accession>A0ABP6VAB2</accession>
<keyword evidence="3" id="KW-1185">Reference proteome</keyword>
<feature type="compositionally biased region" description="Low complexity" evidence="1">
    <location>
        <begin position="30"/>
        <end position="40"/>
    </location>
</feature>
<evidence type="ECO:0000313" key="2">
    <source>
        <dbReference type="EMBL" id="GAA3531912.1"/>
    </source>
</evidence>
<dbReference type="Proteomes" id="UP001500689">
    <property type="component" value="Unassembled WGS sequence"/>
</dbReference>
<comment type="caution">
    <text evidence="2">The sequence shown here is derived from an EMBL/GenBank/DDBJ whole genome shotgun (WGS) entry which is preliminary data.</text>
</comment>
<dbReference type="EMBL" id="BAAAZN010000002">
    <property type="protein sequence ID" value="GAA3531912.1"/>
    <property type="molecule type" value="Genomic_DNA"/>
</dbReference>
<proteinExistence type="predicted"/>
<feature type="region of interest" description="Disordered" evidence="1">
    <location>
        <begin position="1"/>
        <end position="40"/>
    </location>
</feature>
<sequence>MTEKTDPVTRSLQTRPNQAETNPSSPSGEPDPAAARAAADDLPALLGKCLEDADDKIYRAEPAEAPCAVSEPASRAVRGRAG</sequence>
<reference evidence="3" key="1">
    <citation type="journal article" date="2019" name="Int. J. Syst. Evol. Microbiol.">
        <title>The Global Catalogue of Microorganisms (GCM) 10K type strain sequencing project: providing services to taxonomists for standard genome sequencing and annotation.</title>
        <authorList>
            <consortium name="The Broad Institute Genomics Platform"/>
            <consortium name="The Broad Institute Genome Sequencing Center for Infectious Disease"/>
            <person name="Wu L."/>
            <person name="Ma J."/>
        </authorList>
    </citation>
    <scope>NUCLEOTIDE SEQUENCE [LARGE SCALE GENOMIC DNA]</scope>
    <source>
        <strain evidence="3">JCM 16898</strain>
    </source>
</reference>
<protein>
    <submittedName>
        <fullName evidence="2">Uncharacterized protein</fullName>
    </submittedName>
</protein>